<dbReference type="EMBL" id="BGZK01000923">
    <property type="protein sequence ID" value="GBP65237.1"/>
    <property type="molecule type" value="Genomic_DNA"/>
</dbReference>
<keyword evidence="3" id="KW-1185">Reference proteome</keyword>
<sequence>MSLLIKSDQATRSISTLSPLLRTLSLSRRSLQSLSSRPKKLNFSAPQSEKKGRGRPLQSCYRNLTQQQLQQLIKNLPRDFHSQSAKQNQSRNLVSPKVSKLPGRPHATAGPREGCPKCGTKFYNLISTPCIWDTLLVSATLGERICTYQTTATAEYPYRVLDRCLRVSSSKYSAINTRSRTEYGLAIT</sequence>
<protein>
    <submittedName>
        <fullName evidence="2">Uncharacterized protein</fullName>
    </submittedName>
</protein>
<dbReference type="Proteomes" id="UP000299102">
    <property type="component" value="Unassembled WGS sequence"/>
</dbReference>
<feature type="region of interest" description="Disordered" evidence="1">
    <location>
        <begin position="32"/>
        <end position="56"/>
    </location>
</feature>
<comment type="caution">
    <text evidence="2">The sequence shown here is derived from an EMBL/GenBank/DDBJ whole genome shotgun (WGS) entry which is preliminary data.</text>
</comment>
<accession>A0A4C1XSS5</accession>
<gene>
    <name evidence="2" type="ORF">EVAR_49037_1</name>
</gene>
<feature type="compositionally biased region" description="Polar residues" evidence="1">
    <location>
        <begin position="82"/>
        <end position="93"/>
    </location>
</feature>
<name>A0A4C1XSS5_EUMVA</name>
<reference evidence="2 3" key="1">
    <citation type="journal article" date="2019" name="Commun. Biol.">
        <title>The bagworm genome reveals a unique fibroin gene that provides high tensile strength.</title>
        <authorList>
            <person name="Kono N."/>
            <person name="Nakamura H."/>
            <person name="Ohtoshi R."/>
            <person name="Tomita M."/>
            <person name="Numata K."/>
            <person name="Arakawa K."/>
        </authorList>
    </citation>
    <scope>NUCLEOTIDE SEQUENCE [LARGE SCALE GENOMIC DNA]</scope>
</reference>
<organism evidence="2 3">
    <name type="scientific">Eumeta variegata</name>
    <name type="common">Bagworm moth</name>
    <name type="synonym">Eumeta japonica</name>
    <dbReference type="NCBI Taxonomy" id="151549"/>
    <lineage>
        <taxon>Eukaryota</taxon>
        <taxon>Metazoa</taxon>
        <taxon>Ecdysozoa</taxon>
        <taxon>Arthropoda</taxon>
        <taxon>Hexapoda</taxon>
        <taxon>Insecta</taxon>
        <taxon>Pterygota</taxon>
        <taxon>Neoptera</taxon>
        <taxon>Endopterygota</taxon>
        <taxon>Lepidoptera</taxon>
        <taxon>Glossata</taxon>
        <taxon>Ditrysia</taxon>
        <taxon>Tineoidea</taxon>
        <taxon>Psychidae</taxon>
        <taxon>Oiketicinae</taxon>
        <taxon>Eumeta</taxon>
    </lineage>
</organism>
<dbReference type="AlphaFoldDB" id="A0A4C1XSS5"/>
<feature type="region of interest" description="Disordered" evidence="1">
    <location>
        <begin position="80"/>
        <end position="112"/>
    </location>
</feature>
<proteinExistence type="predicted"/>
<evidence type="ECO:0000256" key="1">
    <source>
        <dbReference type="SAM" id="MobiDB-lite"/>
    </source>
</evidence>
<evidence type="ECO:0000313" key="2">
    <source>
        <dbReference type="EMBL" id="GBP65237.1"/>
    </source>
</evidence>
<evidence type="ECO:0000313" key="3">
    <source>
        <dbReference type="Proteomes" id="UP000299102"/>
    </source>
</evidence>